<organism evidence="5 6">
    <name type="scientific">Desulfocurvibacter africanus subsp. africanus str. Walvis Bay</name>
    <dbReference type="NCBI Taxonomy" id="690850"/>
    <lineage>
        <taxon>Bacteria</taxon>
        <taxon>Pseudomonadati</taxon>
        <taxon>Thermodesulfobacteriota</taxon>
        <taxon>Desulfovibrionia</taxon>
        <taxon>Desulfovibrionales</taxon>
        <taxon>Desulfovibrionaceae</taxon>
        <taxon>Desulfocurvibacter</taxon>
    </lineage>
</organism>
<reference evidence="5 6" key="1">
    <citation type="journal article" date="2011" name="J. Bacteriol.">
        <title>Genome sequence of the mercury-methylating and pleomorphic Desulfovibrio africanus Strain Walvis Bay.</title>
        <authorList>
            <person name="Brown S.D."/>
            <person name="Wall J.D."/>
            <person name="Kucken A.M."/>
            <person name="Gilmour C.C."/>
            <person name="Podar M."/>
            <person name="Brandt C.C."/>
            <person name="Teshima H."/>
            <person name="Detter J.C."/>
            <person name="Han C.S."/>
            <person name="Land M.L."/>
            <person name="Lucas S."/>
            <person name="Han J."/>
            <person name="Pennacchio L."/>
            <person name="Nolan M."/>
            <person name="Pitluck S."/>
            <person name="Woyke T."/>
            <person name="Goodwin L."/>
            <person name="Palumbo A.V."/>
            <person name="Elias D.A."/>
        </authorList>
    </citation>
    <scope>NUCLEOTIDE SEQUENCE [LARGE SCALE GENOMIC DNA]</scope>
    <source>
        <strain evidence="5 6">Walvis Bay</strain>
    </source>
</reference>
<dbReference type="PANTHER" id="PTHR30024">
    <property type="entry name" value="ALIPHATIC SULFONATES-BINDING PROTEIN-RELATED"/>
    <property type="match status" value="1"/>
</dbReference>
<evidence type="ECO:0000313" key="6">
    <source>
        <dbReference type="Proteomes" id="UP000007844"/>
    </source>
</evidence>
<protein>
    <submittedName>
        <fullName evidence="5">ABC-type transporter, periplasmic subunit family 3</fullName>
    </submittedName>
</protein>
<keyword evidence="6" id="KW-1185">Reference proteome</keyword>
<dbReference type="KEGG" id="daf:Desaf_2597"/>
<feature type="domain" description="Solute-binding protein family 3/N-terminal" evidence="4">
    <location>
        <begin position="49"/>
        <end position="258"/>
    </location>
</feature>
<evidence type="ECO:0000259" key="4">
    <source>
        <dbReference type="SMART" id="SM00062"/>
    </source>
</evidence>
<evidence type="ECO:0000256" key="1">
    <source>
        <dbReference type="ARBA" id="ARBA00004418"/>
    </source>
</evidence>
<dbReference type="HOGENOM" id="CLU_028871_9_0_7"/>
<keyword evidence="3" id="KW-0732">Signal</keyword>
<dbReference type="RefSeq" id="WP_014260610.1">
    <property type="nucleotide sequence ID" value="NC_016629.1"/>
</dbReference>
<dbReference type="InterPro" id="IPR001638">
    <property type="entry name" value="Solute-binding_3/MltF_N"/>
</dbReference>
<dbReference type="CDD" id="cd01008">
    <property type="entry name" value="PBP2_NrtA_SsuA_CpmA_like"/>
    <property type="match status" value="1"/>
</dbReference>
<dbReference type="SMART" id="SM00062">
    <property type="entry name" value="PBPb"/>
    <property type="match status" value="1"/>
</dbReference>
<dbReference type="InterPro" id="IPR015168">
    <property type="entry name" value="SsuA/THI5"/>
</dbReference>
<evidence type="ECO:0000256" key="3">
    <source>
        <dbReference type="ARBA" id="ARBA00022729"/>
    </source>
</evidence>
<dbReference type="GO" id="GO:0042918">
    <property type="term" value="P:alkanesulfonate transmembrane transport"/>
    <property type="evidence" value="ECO:0007669"/>
    <property type="project" value="TreeGrafter"/>
</dbReference>
<dbReference type="Gene3D" id="3.40.190.10">
    <property type="entry name" value="Periplasmic binding protein-like II"/>
    <property type="match status" value="2"/>
</dbReference>
<dbReference type="AlphaFoldDB" id="F3YZW1"/>
<comment type="subcellular location">
    <subcellularLocation>
        <location evidence="1">Periplasm</location>
    </subcellularLocation>
</comment>
<dbReference type="EMBL" id="CP003221">
    <property type="protein sequence ID" value="EGJ50916.1"/>
    <property type="molecule type" value="Genomic_DNA"/>
</dbReference>
<accession>F3YZW1</accession>
<name>F3YZW1_DESAF</name>
<proteinExistence type="inferred from homology"/>
<dbReference type="PANTHER" id="PTHR30024:SF47">
    <property type="entry name" value="TAURINE-BINDING PERIPLASMIC PROTEIN"/>
    <property type="match status" value="1"/>
</dbReference>
<dbReference type="SUPFAM" id="SSF53850">
    <property type="entry name" value="Periplasmic binding protein-like II"/>
    <property type="match status" value="1"/>
</dbReference>
<evidence type="ECO:0000256" key="2">
    <source>
        <dbReference type="ARBA" id="ARBA00010742"/>
    </source>
</evidence>
<dbReference type="Pfam" id="PF09084">
    <property type="entry name" value="NMT1"/>
    <property type="match status" value="1"/>
</dbReference>
<dbReference type="Proteomes" id="UP000007844">
    <property type="component" value="Chromosome"/>
</dbReference>
<dbReference type="eggNOG" id="COG0715">
    <property type="taxonomic scope" value="Bacteria"/>
</dbReference>
<dbReference type="GO" id="GO:0042597">
    <property type="term" value="C:periplasmic space"/>
    <property type="evidence" value="ECO:0007669"/>
    <property type="project" value="UniProtKB-SubCell"/>
</dbReference>
<evidence type="ECO:0000313" key="5">
    <source>
        <dbReference type="EMBL" id="EGJ50916.1"/>
    </source>
</evidence>
<dbReference type="STRING" id="690850.Desaf_2597"/>
<comment type="similarity">
    <text evidence="2">Belongs to the bacterial solute-binding protein SsuA/TauA family.</text>
</comment>
<sequence length="334" mass="36822" precursor="true">MHRKRLTYLFALLGIGTALAFFLYRPHWQSHTSPFPIAISRMDVPHSGLLHIAEAKGFFTEEGLAAIMRTSSTGYEAIQELLRGETDVGVAAETPIAKTLAEGKQIKVIATIFTSSMNVGIVARKDRGITEPQDLKGKRIGVVFGTATHYMLETFLAFHRIPVDAVTIVATKPEALEADLTSGELDAAATWNPHLTQVQQQLGGNAQTFYPDKFYAETYNLVVRPDYLSKKRETVDRLLRALLKAESFASSHPNEANRIIASASGADPSPQRGSREPLTYELSLKQSLLLATENEVNWHFRRGLVQEGPFPDILNAFAPEPLRALKPSGVSILK</sequence>
<gene>
    <name evidence="5" type="ORF">Desaf_2597</name>
</gene>